<name>A0A3E2BJZ5_9BACT</name>
<gene>
    <name evidence="8" type="primary">fabZ</name>
    <name evidence="9" type="ORF">OP8BY_0699</name>
</gene>
<dbReference type="Gene3D" id="3.10.129.10">
    <property type="entry name" value="Hotdog Thioesterase"/>
    <property type="match status" value="1"/>
</dbReference>
<keyword evidence="3 8" id="KW-0444">Lipid biosynthesis</keyword>
<dbReference type="NCBIfam" id="NF000582">
    <property type="entry name" value="PRK00006.1"/>
    <property type="match status" value="1"/>
</dbReference>
<evidence type="ECO:0000313" key="9">
    <source>
        <dbReference type="EMBL" id="RFT15068.1"/>
    </source>
</evidence>
<evidence type="ECO:0000256" key="3">
    <source>
        <dbReference type="ARBA" id="ARBA00022516"/>
    </source>
</evidence>
<dbReference type="NCBIfam" id="TIGR01750">
    <property type="entry name" value="fabZ"/>
    <property type="match status" value="1"/>
</dbReference>
<evidence type="ECO:0000313" key="10">
    <source>
        <dbReference type="Proteomes" id="UP000257323"/>
    </source>
</evidence>
<dbReference type="FunFam" id="3.10.129.10:FF:000001">
    <property type="entry name" value="3-hydroxyacyl-[acyl-carrier-protein] dehydratase FabZ"/>
    <property type="match status" value="1"/>
</dbReference>
<dbReference type="Proteomes" id="UP000257323">
    <property type="component" value="Unassembled WGS sequence"/>
</dbReference>
<reference evidence="9 10" key="1">
    <citation type="submission" date="2018-08" db="EMBL/GenBank/DDBJ databases">
        <title>Genome analysis of the thermophilic bacterium of the candidate phylum Aminicenantes from deep subsurface aquifer revealed its physiology and ecological role.</title>
        <authorList>
            <person name="Kadnikov V.V."/>
            <person name="Mardanov A.V."/>
            <person name="Beletsky A.V."/>
            <person name="Karnachuk O.V."/>
            <person name="Ravin N.V."/>
        </authorList>
    </citation>
    <scope>NUCLEOTIDE SEQUENCE [LARGE SCALE GENOMIC DNA]</scope>
    <source>
        <strain evidence="9">BY38</strain>
    </source>
</reference>
<comment type="similarity">
    <text evidence="8">Belongs to the thioester dehydratase family. FabZ subfamily.</text>
</comment>
<comment type="subcellular location">
    <subcellularLocation>
        <location evidence="1 8">Cytoplasm</location>
    </subcellularLocation>
</comment>
<sequence>MNSEQIEKWLPHRYPFLLVDRVLELKPGESILALKNVTYNEPFFTGHFPGLKLMPGVLIVEALAQAGGILLYHSLPDPEKVVMVLSKIEEVKFRKPVVPGDQLKLSVQMLRQKAGFYYFSAQATVDGEVVVEGKLTAGLMKKNKPDEGK</sequence>
<keyword evidence="6 8" id="KW-0456">Lyase</keyword>
<dbReference type="PANTHER" id="PTHR30272">
    <property type="entry name" value="3-HYDROXYACYL-[ACYL-CARRIER-PROTEIN] DEHYDRATASE"/>
    <property type="match status" value="1"/>
</dbReference>
<dbReference type="GO" id="GO:0019171">
    <property type="term" value="F:(3R)-hydroxyacyl-[acyl-carrier-protein] dehydratase activity"/>
    <property type="evidence" value="ECO:0007669"/>
    <property type="project" value="UniProtKB-EC"/>
</dbReference>
<dbReference type="InterPro" id="IPR010084">
    <property type="entry name" value="FabZ"/>
</dbReference>
<dbReference type="SUPFAM" id="SSF54637">
    <property type="entry name" value="Thioesterase/thiol ester dehydrase-isomerase"/>
    <property type="match status" value="1"/>
</dbReference>
<dbReference type="HAMAP" id="MF_00406">
    <property type="entry name" value="FabZ"/>
    <property type="match status" value="1"/>
</dbReference>
<dbReference type="GO" id="GO:0016020">
    <property type="term" value="C:membrane"/>
    <property type="evidence" value="ECO:0007669"/>
    <property type="project" value="GOC"/>
</dbReference>
<dbReference type="EC" id="4.2.1.59" evidence="8"/>
<dbReference type="AlphaFoldDB" id="A0A3E2BJZ5"/>
<accession>A0A3E2BJZ5</accession>
<evidence type="ECO:0000256" key="1">
    <source>
        <dbReference type="ARBA" id="ARBA00004496"/>
    </source>
</evidence>
<dbReference type="GO" id="GO:0009245">
    <property type="term" value="P:lipid A biosynthetic process"/>
    <property type="evidence" value="ECO:0007669"/>
    <property type="project" value="UniProtKB-UniRule"/>
</dbReference>
<dbReference type="InterPro" id="IPR013114">
    <property type="entry name" value="FabA_FabZ"/>
</dbReference>
<proteinExistence type="inferred from homology"/>
<keyword evidence="2 8" id="KW-0963">Cytoplasm</keyword>
<organism evidence="9 10">
    <name type="scientific">Candidatus Saccharicenans subterraneus</name>
    <dbReference type="NCBI Taxonomy" id="2508984"/>
    <lineage>
        <taxon>Bacteria</taxon>
        <taxon>Candidatus Aminicenantota</taxon>
        <taxon>Candidatus Aminicenantia</taxon>
        <taxon>Candidatus Aminicenantales</taxon>
        <taxon>Candidatus Saccharicenantaceae</taxon>
        <taxon>Candidatus Saccharicenans</taxon>
    </lineage>
</organism>
<evidence type="ECO:0000256" key="2">
    <source>
        <dbReference type="ARBA" id="ARBA00022490"/>
    </source>
</evidence>
<dbReference type="GO" id="GO:0006633">
    <property type="term" value="P:fatty acid biosynthetic process"/>
    <property type="evidence" value="ECO:0007669"/>
    <property type="project" value="UniProtKB-UniRule"/>
</dbReference>
<comment type="caution">
    <text evidence="9">The sequence shown here is derived from an EMBL/GenBank/DDBJ whole genome shotgun (WGS) entry which is preliminary data.</text>
</comment>
<evidence type="ECO:0000256" key="7">
    <source>
        <dbReference type="ARBA" id="ARBA00025049"/>
    </source>
</evidence>
<evidence type="ECO:0000256" key="4">
    <source>
        <dbReference type="ARBA" id="ARBA00022556"/>
    </source>
</evidence>
<comment type="function">
    <text evidence="7 8">Involved in unsaturated fatty acids biosynthesis. Catalyzes the dehydration of short chain beta-hydroxyacyl-ACPs and long chain saturated and unsaturated beta-hydroxyacyl-ACPs.</text>
</comment>
<comment type="catalytic activity">
    <reaction evidence="8">
        <text>a (3R)-hydroxyacyl-[ACP] = a (2E)-enoyl-[ACP] + H2O</text>
        <dbReference type="Rhea" id="RHEA:13097"/>
        <dbReference type="Rhea" id="RHEA-COMP:9925"/>
        <dbReference type="Rhea" id="RHEA-COMP:9945"/>
        <dbReference type="ChEBI" id="CHEBI:15377"/>
        <dbReference type="ChEBI" id="CHEBI:78784"/>
        <dbReference type="ChEBI" id="CHEBI:78827"/>
        <dbReference type="EC" id="4.2.1.59"/>
    </reaction>
</comment>
<keyword evidence="5 8" id="KW-0443">Lipid metabolism</keyword>
<dbReference type="EMBL" id="QUAH01000013">
    <property type="protein sequence ID" value="RFT15068.1"/>
    <property type="molecule type" value="Genomic_DNA"/>
</dbReference>
<protein>
    <recommendedName>
        <fullName evidence="8">3-hydroxyacyl-[acyl-carrier-protein] dehydratase FabZ</fullName>
        <ecNumber evidence="8">4.2.1.59</ecNumber>
    </recommendedName>
    <alternativeName>
        <fullName evidence="8">(3R)-hydroxymyristoyl-[acyl-carrier-protein] dehydratase</fullName>
        <shortName evidence="8">(3R)-hydroxymyristoyl-ACP dehydrase</shortName>
    </alternativeName>
    <alternativeName>
        <fullName evidence="8">Beta-hydroxyacyl-ACP dehydratase</fullName>
    </alternativeName>
</protein>
<dbReference type="Pfam" id="PF07977">
    <property type="entry name" value="FabA"/>
    <property type="match status" value="1"/>
</dbReference>
<dbReference type="PANTHER" id="PTHR30272:SF1">
    <property type="entry name" value="3-HYDROXYACYL-[ACYL-CARRIER-PROTEIN] DEHYDRATASE"/>
    <property type="match status" value="1"/>
</dbReference>
<evidence type="ECO:0000256" key="6">
    <source>
        <dbReference type="ARBA" id="ARBA00023239"/>
    </source>
</evidence>
<keyword evidence="4 8" id="KW-0441">Lipid A biosynthesis</keyword>
<dbReference type="GO" id="GO:0005737">
    <property type="term" value="C:cytoplasm"/>
    <property type="evidence" value="ECO:0007669"/>
    <property type="project" value="UniProtKB-SubCell"/>
</dbReference>
<feature type="active site" evidence="8">
    <location>
        <position position="47"/>
    </location>
</feature>
<dbReference type="InterPro" id="IPR029069">
    <property type="entry name" value="HotDog_dom_sf"/>
</dbReference>
<evidence type="ECO:0000256" key="8">
    <source>
        <dbReference type="HAMAP-Rule" id="MF_00406"/>
    </source>
</evidence>
<dbReference type="CDD" id="cd01288">
    <property type="entry name" value="FabZ"/>
    <property type="match status" value="1"/>
</dbReference>
<evidence type="ECO:0000256" key="5">
    <source>
        <dbReference type="ARBA" id="ARBA00023098"/>
    </source>
</evidence>